<dbReference type="STRING" id="400668.Mmwyl1_2918"/>
<evidence type="ECO:0000256" key="2">
    <source>
        <dbReference type="ARBA" id="ARBA00023224"/>
    </source>
</evidence>
<dbReference type="OrthoDB" id="9807948at2"/>
<reference evidence="6" key="1">
    <citation type="submission" date="2007-06" db="EMBL/GenBank/DDBJ databases">
        <title>Complete sequence of Marinomonas sp. MWYL1.</title>
        <authorList>
            <consortium name="US DOE Joint Genome Institute"/>
            <person name="Copeland A."/>
            <person name="Lucas S."/>
            <person name="Lapidus A."/>
            <person name="Barry K."/>
            <person name="Glavina del Rio T."/>
            <person name="Dalin E."/>
            <person name="Tice H."/>
            <person name="Pitluck S."/>
            <person name="Kiss H."/>
            <person name="Brettin T."/>
            <person name="Bruce D."/>
            <person name="Detter J.C."/>
            <person name="Han C."/>
            <person name="Schmutz J."/>
            <person name="Larimer F."/>
            <person name="Land M."/>
            <person name="Hauser L."/>
            <person name="Kyrpides N."/>
            <person name="Kim E."/>
            <person name="Johnston A.W.B."/>
            <person name="Todd J.D."/>
            <person name="Rogers R."/>
            <person name="Wexler M."/>
            <person name="Bond P.L."/>
            <person name="Li Y."/>
            <person name="Richardson P."/>
        </authorList>
    </citation>
    <scope>NUCLEOTIDE SEQUENCE [LARGE SCALE GENOMIC DNA]</scope>
    <source>
        <strain evidence="6">MWYL1</strain>
    </source>
</reference>
<dbReference type="Pfam" id="PF10442">
    <property type="entry name" value="FIST_C"/>
    <property type="match status" value="1"/>
</dbReference>
<evidence type="ECO:0000256" key="1">
    <source>
        <dbReference type="ARBA" id="ARBA00004370"/>
    </source>
</evidence>
<dbReference type="SUPFAM" id="SSF58104">
    <property type="entry name" value="Methyl-accepting chemotaxis protein (MCP) signaling domain"/>
    <property type="match status" value="1"/>
</dbReference>
<dbReference type="GO" id="GO:0016020">
    <property type="term" value="C:membrane"/>
    <property type="evidence" value="ECO:0007669"/>
    <property type="project" value="UniProtKB-SubCell"/>
</dbReference>
<evidence type="ECO:0000313" key="6">
    <source>
        <dbReference type="EMBL" id="ABR71829.1"/>
    </source>
</evidence>
<dbReference type="InterPro" id="IPR019494">
    <property type="entry name" value="FIST_C"/>
</dbReference>
<dbReference type="PRINTS" id="PR00260">
    <property type="entry name" value="CHEMTRNSDUCR"/>
</dbReference>
<keyword evidence="2 4" id="KW-0807">Transducer</keyword>
<dbReference type="KEGG" id="mmw:Mmwyl1_2918"/>
<evidence type="ECO:0000256" key="3">
    <source>
        <dbReference type="ARBA" id="ARBA00029447"/>
    </source>
</evidence>
<dbReference type="InterPro" id="IPR004090">
    <property type="entry name" value="Chemotax_Me-accpt_rcpt"/>
</dbReference>
<dbReference type="GO" id="GO:0004888">
    <property type="term" value="F:transmembrane signaling receptor activity"/>
    <property type="evidence" value="ECO:0007669"/>
    <property type="project" value="InterPro"/>
</dbReference>
<dbReference type="Gene3D" id="1.10.287.950">
    <property type="entry name" value="Methyl-accepting chemotaxis protein"/>
    <property type="match status" value="1"/>
</dbReference>
<dbReference type="InterPro" id="IPR013702">
    <property type="entry name" value="FIST_domain_N"/>
</dbReference>
<accession>A6VZF0</accession>
<sequence>MSWFKRKTLAPSDSTGKNQDVKILQLTHAELSEATLAVLKFPEKKTQLILAFVSSNLDFESTVEKIQRFTPFCEKVIAVMTSGELNSQQANFYQTTDGKWDSIVLQSYSEELLASTEIKTIPLHCEDLKQGKVTKNKQDRIRTIQSEIEKINVKMAINYQDTIAITFIDGLSSSENFFMKALYDSQRFPCHFIGGSAGGKLDFKQASVYDGSKVAHNCAVVIFTKLADNIRYGILKTHNFQKTKRSFYIAESDPQRRTVTTVISKSTGKIVNIVDHLCDYFKCQPNDLNTKLTNHSFAVEIGSELFIRSIASIDLDNKIIHFFCDLDFGDELILVEAKGFADSTKQAFDEFMKGKPQPIAMLANDCILRRLNNAKVLKELTAFQNVKAAGFSTFGELLGVHMNQTLTALFLFKVSKNETFSDPIVDNFPIHYSYFKEFFTLSRLNSLMQINRLQADLINYLSEYRPLLEQVVISFNKITKYSQQTEAIISDVSGTFHDLRNDINAQEDGRKALNGNVAQLKNNSEQVLAILKVISGIADQTNLLALNAAIEAARAGEAGRGFAVVADEVRQLSKNTQDSLNKTGETISSVTKSTGSISQSIESIEQFMSRLTNNTGELTAQIQSLGDASNMASRDVSENIRAIQDMTARMSEIDKEVKVIESLKQANNL</sequence>
<evidence type="ECO:0000259" key="5">
    <source>
        <dbReference type="PROSITE" id="PS50111"/>
    </source>
</evidence>
<gene>
    <name evidence="6" type="ordered locus">Mmwyl1_2918</name>
</gene>
<dbReference type="SMART" id="SM00283">
    <property type="entry name" value="MA"/>
    <property type="match status" value="1"/>
</dbReference>
<dbReference type="GO" id="GO:0006935">
    <property type="term" value="P:chemotaxis"/>
    <property type="evidence" value="ECO:0007669"/>
    <property type="project" value="InterPro"/>
</dbReference>
<comment type="similarity">
    <text evidence="3">Belongs to the methyl-accepting chemotaxis (MCP) protein family.</text>
</comment>
<comment type="subcellular location">
    <subcellularLocation>
        <location evidence="1">Membrane</location>
    </subcellularLocation>
</comment>
<dbReference type="InterPro" id="IPR004089">
    <property type="entry name" value="MCPsignal_dom"/>
</dbReference>
<dbReference type="GO" id="GO:0007165">
    <property type="term" value="P:signal transduction"/>
    <property type="evidence" value="ECO:0007669"/>
    <property type="project" value="UniProtKB-KW"/>
</dbReference>
<dbReference type="eggNOG" id="COG0840">
    <property type="taxonomic scope" value="Bacteria"/>
</dbReference>
<dbReference type="SMART" id="SM01204">
    <property type="entry name" value="FIST_C"/>
    <property type="match status" value="1"/>
</dbReference>
<name>A6VZF0_MARMS</name>
<organism evidence="6">
    <name type="scientific">Marinomonas sp. (strain MWYL1)</name>
    <dbReference type="NCBI Taxonomy" id="400668"/>
    <lineage>
        <taxon>Bacteria</taxon>
        <taxon>Pseudomonadati</taxon>
        <taxon>Pseudomonadota</taxon>
        <taxon>Gammaproteobacteria</taxon>
        <taxon>Oceanospirillales</taxon>
        <taxon>Oceanospirillaceae</taxon>
        <taxon>Marinomonas</taxon>
    </lineage>
</organism>
<dbReference type="PANTHER" id="PTHR32089:SF112">
    <property type="entry name" value="LYSOZYME-LIKE PROTEIN-RELATED"/>
    <property type="match status" value="1"/>
</dbReference>
<proteinExistence type="inferred from homology"/>
<protein>
    <submittedName>
        <fullName evidence="6">Methyl-accepting chemotaxis sensory transducer</fullName>
    </submittedName>
</protein>
<evidence type="ECO:0000256" key="4">
    <source>
        <dbReference type="PROSITE-ProRule" id="PRU00284"/>
    </source>
</evidence>
<dbReference type="EMBL" id="CP000749">
    <property type="protein sequence ID" value="ABR71829.1"/>
    <property type="molecule type" value="Genomic_DNA"/>
</dbReference>
<dbReference type="SMART" id="SM00897">
    <property type="entry name" value="FIST"/>
    <property type="match status" value="1"/>
</dbReference>
<dbReference type="Pfam" id="PF08495">
    <property type="entry name" value="FIST"/>
    <property type="match status" value="1"/>
</dbReference>
<dbReference type="PROSITE" id="PS50111">
    <property type="entry name" value="CHEMOTAXIS_TRANSDUC_2"/>
    <property type="match status" value="1"/>
</dbReference>
<dbReference type="eggNOG" id="COG3287">
    <property type="taxonomic scope" value="Bacteria"/>
</dbReference>
<dbReference type="Pfam" id="PF00015">
    <property type="entry name" value="MCPsignal"/>
    <property type="match status" value="1"/>
</dbReference>
<dbReference type="AlphaFoldDB" id="A6VZF0"/>
<feature type="domain" description="Methyl-accepting transducer" evidence="5">
    <location>
        <begin position="468"/>
        <end position="661"/>
    </location>
</feature>
<dbReference type="HOGENOM" id="CLU_026627_1_0_6"/>
<dbReference type="PANTHER" id="PTHR32089">
    <property type="entry name" value="METHYL-ACCEPTING CHEMOTAXIS PROTEIN MCPB"/>
    <property type="match status" value="1"/>
</dbReference>